<evidence type="ECO:0000256" key="9">
    <source>
        <dbReference type="ARBA" id="ARBA00022962"/>
    </source>
</evidence>
<dbReference type="InterPro" id="IPR029062">
    <property type="entry name" value="Class_I_gatase-like"/>
</dbReference>
<dbReference type="PRINTS" id="PR00099">
    <property type="entry name" value="CPSGATASE"/>
</dbReference>
<keyword evidence="4 13" id="KW-0055">Arginine biosynthesis</keyword>
<dbReference type="PRINTS" id="PR00097">
    <property type="entry name" value="ANTSNTHASEII"/>
</dbReference>
<comment type="catalytic activity">
    <reaction evidence="11 13">
        <text>hydrogencarbonate + L-glutamine + 2 ATP + H2O = carbamoyl phosphate + L-glutamate + 2 ADP + phosphate + 2 H(+)</text>
        <dbReference type="Rhea" id="RHEA:18633"/>
        <dbReference type="ChEBI" id="CHEBI:15377"/>
        <dbReference type="ChEBI" id="CHEBI:15378"/>
        <dbReference type="ChEBI" id="CHEBI:17544"/>
        <dbReference type="ChEBI" id="CHEBI:29985"/>
        <dbReference type="ChEBI" id="CHEBI:30616"/>
        <dbReference type="ChEBI" id="CHEBI:43474"/>
        <dbReference type="ChEBI" id="CHEBI:58228"/>
        <dbReference type="ChEBI" id="CHEBI:58359"/>
        <dbReference type="ChEBI" id="CHEBI:456216"/>
        <dbReference type="EC" id="6.3.5.5"/>
    </reaction>
</comment>
<evidence type="ECO:0000256" key="8">
    <source>
        <dbReference type="ARBA" id="ARBA00022840"/>
    </source>
</evidence>
<feature type="binding site" evidence="13">
    <location>
        <position position="277"/>
    </location>
    <ligand>
        <name>L-glutamine</name>
        <dbReference type="ChEBI" id="CHEBI:58359"/>
    </ligand>
</feature>
<dbReference type="GO" id="GO:0004359">
    <property type="term" value="F:glutaminase activity"/>
    <property type="evidence" value="ECO:0007669"/>
    <property type="project" value="RHEA"/>
</dbReference>
<evidence type="ECO:0000256" key="3">
    <source>
        <dbReference type="ARBA" id="ARBA00007800"/>
    </source>
</evidence>
<feature type="active site" evidence="13">
    <location>
        <position position="362"/>
    </location>
</feature>
<dbReference type="InterPro" id="IPR002474">
    <property type="entry name" value="CarbamoylP_synth_ssu_N"/>
</dbReference>
<name>A0A1H2QL69_9GAMM</name>
<dbReference type="NCBIfam" id="TIGR01368">
    <property type="entry name" value="CPSaseIIsmall"/>
    <property type="match status" value="1"/>
</dbReference>
<dbReference type="PROSITE" id="PS51273">
    <property type="entry name" value="GATASE_TYPE_1"/>
    <property type="match status" value="1"/>
</dbReference>
<feature type="binding site" evidence="13">
    <location>
        <position position="320"/>
    </location>
    <ligand>
        <name>L-glutamine</name>
        <dbReference type="ChEBI" id="CHEBI:58359"/>
    </ligand>
</feature>
<dbReference type="Pfam" id="PF00988">
    <property type="entry name" value="CPSase_sm_chain"/>
    <property type="match status" value="1"/>
</dbReference>
<keyword evidence="16" id="KW-1185">Reference proteome</keyword>
<dbReference type="GO" id="GO:0006207">
    <property type="term" value="P:'de novo' pyrimidine nucleobase biosynthetic process"/>
    <property type="evidence" value="ECO:0007669"/>
    <property type="project" value="InterPro"/>
</dbReference>
<gene>
    <name evidence="13" type="primary">carA</name>
    <name evidence="15" type="ORF">SAMN04487960_101264</name>
</gene>
<keyword evidence="5 13" id="KW-0436">Ligase</keyword>
<dbReference type="PRINTS" id="PR00096">
    <property type="entry name" value="GATASE"/>
</dbReference>
<dbReference type="HAMAP" id="MF_01209">
    <property type="entry name" value="CPSase_S_chain"/>
    <property type="match status" value="1"/>
</dbReference>
<keyword evidence="7 13" id="KW-0547">Nucleotide-binding</keyword>
<evidence type="ECO:0000256" key="13">
    <source>
        <dbReference type="HAMAP-Rule" id="MF_01209"/>
    </source>
</evidence>
<feature type="binding site" evidence="13">
    <location>
        <position position="248"/>
    </location>
    <ligand>
        <name>L-glutamine</name>
        <dbReference type="ChEBI" id="CHEBI:58359"/>
    </ligand>
</feature>
<feature type="binding site" evidence="13">
    <location>
        <position position="57"/>
    </location>
    <ligand>
        <name>L-glutamine</name>
        <dbReference type="ChEBI" id="CHEBI:58359"/>
    </ligand>
</feature>
<dbReference type="SMART" id="SM01097">
    <property type="entry name" value="CPSase_sm_chain"/>
    <property type="match status" value="1"/>
</dbReference>
<evidence type="ECO:0000256" key="1">
    <source>
        <dbReference type="ARBA" id="ARBA00004812"/>
    </source>
</evidence>
<dbReference type="UniPathway" id="UPA00068">
    <property type="reaction ID" value="UER00171"/>
</dbReference>
<evidence type="ECO:0000256" key="10">
    <source>
        <dbReference type="ARBA" id="ARBA00022975"/>
    </source>
</evidence>
<dbReference type="GO" id="GO:0006541">
    <property type="term" value="P:glutamine metabolic process"/>
    <property type="evidence" value="ECO:0007669"/>
    <property type="project" value="InterPro"/>
</dbReference>
<dbReference type="STRING" id="488533.SAMN04487960_101264"/>
<comment type="similarity">
    <text evidence="3 13">Belongs to the CarA family.</text>
</comment>
<feature type="active site" description="Nucleophile" evidence="13">
    <location>
        <position position="276"/>
    </location>
</feature>
<organism evidence="15 16">
    <name type="scientific">Marinobacter mobilis</name>
    <dbReference type="NCBI Taxonomy" id="488533"/>
    <lineage>
        <taxon>Bacteria</taxon>
        <taxon>Pseudomonadati</taxon>
        <taxon>Pseudomonadota</taxon>
        <taxon>Gammaproteobacteria</taxon>
        <taxon>Pseudomonadales</taxon>
        <taxon>Marinobacteraceae</taxon>
        <taxon>Marinobacter</taxon>
    </lineage>
</organism>
<dbReference type="Gene3D" id="3.40.50.880">
    <property type="match status" value="1"/>
</dbReference>
<dbReference type="GO" id="GO:0006526">
    <property type="term" value="P:L-arginine biosynthetic process"/>
    <property type="evidence" value="ECO:0007669"/>
    <property type="project" value="UniProtKB-UniRule"/>
</dbReference>
<keyword evidence="10 13" id="KW-0665">Pyrimidine biosynthesis</keyword>
<comment type="subunit">
    <text evidence="13">Composed of two chains; the small (or glutamine) chain promotes the hydrolysis of glutamine to ammonia, which is used by the large (or ammonia) chain to synthesize carbamoyl phosphate. Tetramer of heterodimers (alpha,beta)4.</text>
</comment>
<evidence type="ECO:0000256" key="4">
    <source>
        <dbReference type="ARBA" id="ARBA00022571"/>
    </source>
</evidence>
<reference evidence="15 16" key="1">
    <citation type="submission" date="2016-10" db="EMBL/GenBank/DDBJ databases">
        <authorList>
            <person name="de Groot N.N."/>
        </authorList>
    </citation>
    <scope>NUCLEOTIDE SEQUENCE [LARGE SCALE GENOMIC DNA]</scope>
    <source>
        <strain evidence="15 16">CGMCC 1.7059</strain>
    </source>
</reference>
<dbReference type="AlphaFoldDB" id="A0A1H2QL69"/>
<dbReference type="UniPathway" id="UPA00070">
    <property type="reaction ID" value="UER00115"/>
</dbReference>
<comment type="pathway">
    <text evidence="1 13">Pyrimidine metabolism; UMP biosynthesis via de novo pathway; (S)-dihydroorotate from bicarbonate: step 1/3.</text>
</comment>
<evidence type="ECO:0000256" key="12">
    <source>
        <dbReference type="ARBA" id="ARBA00049285"/>
    </source>
</evidence>
<dbReference type="InterPro" id="IPR017926">
    <property type="entry name" value="GATASE"/>
</dbReference>
<dbReference type="SUPFAM" id="SSF52021">
    <property type="entry name" value="Carbamoyl phosphate synthetase, small subunit N-terminal domain"/>
    <property type="match status" value="1"/>
</dbReference>
<evidence type="ECO:0000256" key="11">
    <source>
        <dbReference type="ARBA" id="ARBA00048816"/>
    </source>
</evidence>
<keyword evidence="9 13" id="KW-0315">Glutamine amidotransferase</keyword>
<evidence type="ECO:0000256" key="7">
    <source>
        <dbReference type="ARBA" id="ARBA00022741"/>
    </source>
</evidence>
<sequence length="386" mass="41586">MSTHTLSTDTLRTPAILALEDGSLFHGFAIGAEGETSGEVVFNTAMTGYQEILTDPSYARQIVTLTYPHIGNTGVNEEDVESDRVQAAGLIIRDLPLLASNWRSNGSLDDYLRSNNIVGIAGIDTRRLTRILRDKGSQNGAVVAGADATPERALELARAFPGLKGMDLAKEVTCEKTWHWSQTEWDLVEGYGEQSEGRFKVVAWDYGVKLNILRMLASRGCDITVVPAQTPASEVLAMNPDGIFLSNGPGDPEPCDYAIKAIQDVLETNIPVFGICLGHQLLALASGAKTVKMGHGHHGANHPVQDLKTGVVMITSQNHGFAVDESTLPGTVEATHKSLFDGTLQGIRRTDKPAYSFQGHPEASPGPHDVAPLFDEFIQLMEASKA</sequence>
<evidence type="ECO:0000256" key="6">
    <source>
        <dbReference type="ARBA" id="ARBA00022605"/>
    </source>
</evidence>
<comment type="catalytic activity">
    <reaction evidence="12 13">
        <text>L-glutamine + H2O = L-glutamate + NH4(+)</text>
        <dbReference type="Rhea" id="RHEA:15889"/>
        <dbReference type="ChEBI" id="CHEBI:15377"/>
        <dbReference type="ChEBI" id="CHEBI:28938"/>
        <dbReference type="ChEBI" id="CHEBI:29985"/>
        <dbReference type="ChEBI" id="CHEBI:58359"/>
    </reaction>
</comment>
<dbReference type="NCBIfam" id="NF009475">
    <property type="entry name" value="PRK12838.1"/>
    <property type="match status" value="1"/>
</dbReference>
<dbReference type="PANTHER" id="PTHR43418">
    <property type="entry name" value="MULTIFUNCTIONAL TRYPTOPHAN BIOSYNTHESIS PROTEIN-RELATED"/>
    <property type="match status" value="1"/>
</dbReference>
<feature type="domain" description="Carbamoyl-phosphate synthase small subunit N-terminal" evidence="14">
    <location>
        <begin position="13"/>
        <end position="143"/>
    </location>
</feature>
<dbReference type="EC" id="6.3.5.5" evidence="13"/>
<dbReference type="Gene3D" id="3.50.30.20">
    <property type="entry name" value="Carbamoyl-phosphate synthase small subunit, N-terminal domain"/>
    <property type="match status" value="1"/>
</dbReference>
<dbReference type="CDD" id="cd01744">
    <property type="entry name" value="GATase1_CPSase"/>
    <property type="match status" value="1"/>
</dbReference>
<evidence type="ECO:0000256" key="2">
    <source>
        <dbReference type="ARBA" id="ARBA00005077"/>
    </source>
</evidence>
<dbReference type="InterPro" id="IPR006274">
    <property type="entry name" value="CarbamoylP_synth_ssu"/>
</dbReference>
<protein>
    <recommendedName>
        <fullName evidence="13">Carbamoyl phosphate synthase small chain</fullName>
        <ecNumber evidence="13">6.3.5.5</ecNumber>
    </recommendedName>
    <alternativeName>
        <fullName evidence="13">Carbamoyl phosphate synthetase glutamine chain</fullName>
    </alternativeName>
</protein>
<feature type="binding site" evidence="13">
    <location>
        <position position="250"/>
    </location>
    <ligand>
        <name>L-glutamine</name>
        <dbReference type="ChEBI" id="CHEBI:58359"/>
    </ligand>
</feature>
<dbReference type="InterPro" id="IPR050472">
    <property type="entry name" value="Anth_synth/Amidotransfase"/>
</dbReference>
<dbReference type="Pfam" id="PF00117">
    <property type="entry name" value="GATase"/>
    <property type="match status" value="1"/>
</dbReference>
<dbReference type="SUPFAM" id="SSF52317">
    <property type="entry name" value="Class I glutamine amidotransferase-like"/>
    <property type="match status" value="1"/>
</dbReference>
<dbReference type="GO" id="GO:0004088">
    <property type="term" value="F:carbamoyl-phosphate synthase (glutamine-hydrolyzing) activity"/>
    <property type="evidence" value="ECO:0007669"/>
    <property type="project" value="UniProtKB-UniRule"/>
</dbReference>
<dbReference type="FunFam" id="3.50.30.20:FF:000001">
    <property type="entry name" value="Carbamoyl-phosphate synthase small chain"/>
    <property type="match status" value="1"/>
</dbReference>
<dbReference type="GO" id="GO:0044205">
    <property type="term" value="P:'de novo' UMP biosynthetic process"/>
    <property type="evidence" value="ECO:0007669"/>
    <property type="project" value="UniProtKB-UniRule"/>
</dbReference>
<dbReference type="EMBL" id="FNNE01000001">
    <property type="protein sequence ID" value="SDW07947.1"/>
    <property type="molecule type" value="Genomic_DNA"/>
</dbReference>
<feature type="binding site" evidence="13">
    <location>
        <position position="321"/>
    </location>
    <ligand>
        <name>L-glutamine</name>
        <dbReference type="ChEBI" id="CHEBI:58359"/>
    </ligand>
</feature>
<proteinExistence type="inferred from homology"/>
<dbReference type="InterPro" id="IPR035686">
    <property type="entry name" value="CPSase_GATase1"/>
</dbReference>
<dbReference type="FunFam" id="3.40.50.880:FF:000011">
    <property type="entry name" value="Carbamoyl-phosphate synthase small chain"/>
    <property type="match status" value="1"/>
</dbReference>
<dbReference type="PANTHER" id="PTHR43418:SF7">
    <property type="entry name" value="CARBAMOYL-PHOSPHATE SYNTHASE SMALL CHAIN"/>
    <property type="match status" value="1"/>
</dbReference>
<evidence type="ECO:0000313" key="15">
    <source>
        <dbReference type="EMBL" id="SDW07947.1"/>
    </source>
</evidence>
<keyword evidence="6 13" id="KW-0028">Amino-acid biosynthesis</keyword>
<dbReference type="GO" id="GO:0005524">
    <property type="term" value="F:ATP binding"/>
    <property type="evidence" value="ECO:0007669"/>
    <property type="project" value="UniProtKB-UniRule"/>
</dbReference>
<keyword evidence="8 13" id="KW-0067">ATP-binding</keyword>
<feature type="region of interest" description="CPSase" evidence="13">
    <location>
        <begin position="1"/>
        <end position="199"/>
    </location>
</feature>
<comment type="pathway">
    <text evidence="2 13">Amino-acid biosynthesis; L-arginine biosynthesis; carbamoyl phosphate from bicarbonate: step 1/1.</text>
</comment>
<feature type="binding site" evidence="13">
    <location>
        <position position="318"/>
    </location>
    <ligand>
        <name>L-glutamine</name>
        <dbReference type="ChEBI" id="CHEBI:58359"/>
    </ligand>
</feature>
<comment type="function">
    <text evidence="13">Small subunit of the glutamine-dependent carbamoyl phosphate synthetase (CPSase). CPSase catalyzes the formation of carbamoyl phosphate from the ammonia moiety of glutamine, carbonate, and phosphate donated by ATP, constituting the first step of 2 biosynthetic pathways, one leading to arginine and/or urea and the other to pyrimidine nucleotides. The small subunit (glutamine amidotransferase) binds and cleaves glutamine to supply the large subunit with the substrate ammonia.</text>
</comment>
<dbReference type="InterPro" id="IPR036480">
    <property type="entry name" value="CarbP_synth_ssu_N_sf"/>
</dbReference>
<accession>A0A1H2QL69</accession>
<evidence type="ECO:0000256" key="5">
    <source>
        <dbReference type="ARBA" id="ARBA00022598"/>
    </source>
</evidence>
<evidence type="ECO:0000259" key="14">
    <source>
        <dbReference type="SMART" id="SM01097"/>
    </source>
</evidence>
<evidence type="ECO:0000313" key="16">
    <source>
        <dbReference type="Proteomes" id="UP000199675"/>
    </source>
</evidence>
<dbReference type="Proteomes" id="UP000199675">
    <property type="component" value="Unassembled WGS sequence"/>
</dbReference>
<feature type="binding site" evidence="13">
    <location>
        <position position="280"/>
    </location>
    <ligand>
        <name>L-glutamine</name>
        <dbReference type="ChEBI" id="CHEBI:58359"/>
    </ligand>
</feature>
<feature type="active site" evidence="13">
    <location>
        <position position="360"/>
    </location>
</feature>